<keyword evidence="3" id="KW-0418">Kinase</keyword>
<protein>
    <submittedName>
        <fullName evidence="3">Probable serine/threonine-protein kinase At1g01540</fullName>
    </submittedName>
</protein>
<organism evidence="2 3">
    <name type="scientific">Coffea arabica</name>
    <name type="common">Arabian coffee</name>
    <dbReference type="NCBI Taxonomy" id="13443"/>
    <lineage>
        <taxon>Eukaryota</taxon>
        <taxon>Viridiplantae</taxon>
        <taxon>Streptophyta</taxon>
        <taxon>Embryophyta</taxon>
        <taxon>Tracheophyta</taxon>
        <taxon>Spermatophyta</taxon>
        <taxon>Magnoliopsida</taxon>
        <taxon>eudicotyledons</taxon>
        <taxon>Gunneridae</taxon>
        <taxon>Pentapetalae</taxon>
        <taxon>asterids</taxon>
        <taxon>lamiids</taxon>
        <taxon>Gentianales</taxon>
        <taxon>Rubiaceae</taxon>
        <taxon>Ixoroideae</taxon>
        <taxon>Gardenieae complex</taxon>
        <taxon>Bertiereae - Coffeeae clade</taxon>
        <taxon>Coffeeae</taxon>
        <taxon>Coffea</taxon>
    </lineage>
</organism>
<dbReference type="InterPro" id="IPR000719">
    <property type="entry name" value="Prot_kinase_dom"/>
</dbReference>
<dbReference type="Proteomes" id="UP001652660">
    <property type="component" value="Chromosome 8e"/>
</dbReference>
<accession>A0ABM4VCI3</accession>
<dbReference type="PROSITE" id="PS50011">
    <property type="entry name" value="PROTEIN_KINASE_DOM"/>
    <property type="match status" value="1"/>
</dbReference>
<dbReference type="PANTHER" id="PTHR48008:SF14">
    <property type="entry name" value="PROTEIN KINASE DOMAIN-CONTAINING PROTEIN"/>
    <property type="match status" value="1"/>
</dbReference>
<feature type="domain" description="Protein kinase" evidence="1">
    <location>
        <begin position="1"/>
        <end position="133"/>
    </location>
</feature>
<keyword evidence="2" id="KW-1185">Reference proteome</keyword>
<dbReference type="RefSeq" id="XP_071917249.1">
    <property type="nucleotide sequence ID" value="XM_072061148.1"/>
</dbReference>
<keyword evidence="3" id="KW-0808">Transferase</keyword>
<dbReference type="Pfam" id="PF00069">
    <property type="entry name" value="Pkinase"/>
    <property type="match status" value="1"/>
</dbReference>
<reference evidence="3" key="1">
    <citation type="submission" date="2025-08" db="UniProtKB">
        <authorList>
            <consortium name="RefSeq"/>
        </authorList>
    </citation>
    <scope>IDENTIFICATION</scope>
    <source>
        <tissue evidence="3">Leaves</tissue>
    </source>
</reference>
<dbReference type="GO" id="GO:0016301">
    <property type="term" value="F:kinase activity"/>
    <property type="evidence" value="ECO:0007669"/>
    <property type="project" value="UniProtKB-KW"/>
</dbReference>
<evidence type="ECO:0000259" key="1">
    <source>
        <dbReference type="PROSITE" id="PS50011"/>
    </source>
</evidence>
<dbReference type="InterPro" id="IPR052451">
    <property type="entry name" value="Ser/Thr_kinase-like"/>
</dbReference>
<dbReference type="PANTHER" id="PTHR48008">
    <property type="entry name" value="LEUCINE-RICH REPEAT RECEPTOR-LIKE PROTEIN KINASE IMK3-RELATED"/>
    <property type="match status" value="1"/>
</dbReference>
<dbReference type="InterPro" id="IPR011009">
    <property type="entry name" value="Kinase-like_dom_sf"/>
</dbReference>
<proteinExistence type="predicted"/>
<dbReference type="Gene3D" id="1.10.510.10">
    <property type="entry name" value="Transferase(Phosphotransferase) domain 1"/>
    <property type="match status" value="1"/>
</dbReference>
<evidence type="ECO:0000313" key="2">
    <source>
        <dbReference type="Proteomes" id="UP001652660"/>
    </source>
</evidence>
<name>A0ABM4VCI3_COFAR</name>
<dbReference type="GeneID" id="140012827"/>
<sequence>MIDVASALQYLHQEYLTPAVHCDLKPSNVLLDEDMVACVSDFGIAKLLGKEESFALTKTFATIGYIAPGQLNLKSRVNDSMPDAILEVIDPNLLNTKDEHLEQKLECIGSLMKLASNCALDSPNERLKYGRGS</sequence>
<dbReference type="SUPFAM" id="SSF56112">
    <property type="entry name" value="Protein kinase-like (PK-like)"/>
    <property type="match status" value="1"/>
</dbReference>
<gene>
    <name evidence="3" type="primary">LOC140012827</name>
</gene>
<evidence type="ECO:0000313" key="3">
    <source>
        <dbReference type="RefSeq" id="XP_071917249.1"/>
    </source>
</evidence>